<comment type="caution">
    <text evidence="3">The sequence shown here is derived from an EMBL/GenBank/DDBJ whole genome shotgun (WGS) entry which is preliminary data.</text>
</comment>
<organism evidence="3 4">
    <name type="scientific">Paracraurococcus ruber</name>
    <dbReference type="NCBI Taxonomy" id="77675"/>
    <lineage>
        <taxon>Bacteria</taxon>
        <taxon>Pseudomonadati</taxon>
        <taxon>Pseudomonadota</taxon>
        <taxon>Alphaproteobacteria</taxon>
        <taxon>Acetobacterales</taxon>
        <taxon>Roseomonadaceae</taxon>
        <taxon>Paracraurococcus</taxon>
    </lineage>
</organism>
<dbReference type="InterPro" id="IPR050266">
    <property type="entry name" value="AB_hydrolase_sf"/>
</dbReference>
<gene>
    <name evidence="3" type="ORF">CKO45_24650</name>
</gene>
<evidence type="ECO:0000313" key="3">
    <source>
        <dbReference type="EMBL" id="MBK1661402.1"/>
    </source>
</evidence>
<sequence length="231" mass="24117">MAVEPIPVLLIPALLSDDAMYRGVIEQLGEIVETQVMVLGKSTMRANVEAVLAKAPPKFVLAGTSYGGSIALEIALEAPERVTALWLMGCNPAAPEASLQDLIGGLETMPDAVIDMLAELAVPKKAVEAAATFRAMANRIGGPKGAVQARVLASRSEVTARLSSLHMPTLVVWGEADQIVPVSVGRALADSLPHAHLHVLPGCGHLPTLEAPAECAGVFVEFLKGQVGQSH</sequence>
<proteinExistence type="predicted"/>
<dbReference type="Gene3D" id="3.40.50.1820">
    <property type="entry name" value="alpha/beta hydrolase"/>
    <property type="match status" value="1"/>
</dbReference>
<dbReference type="InterPro" id="IPR029058">
    <property type="entry name" value="AB_hydrolase_fold"/>
</dbReference>
<reference evidence="3 4" key="1">
    <citation type="journal article" date="2020" name="Microorganisms">
        <title>Osmotic Adaptation and Compatible Solute Biosynthesis of Phototrophic Bacteria as Revealed from Genome Analyses.</title>
        <authorList>
            <person name="Imhoff J.F."/>
            <person name="Rahn T."/>
            <person name="Kunzel S."/>
            <person name="Keller A."/>
            <person name="Neulinger S.C."/>
        </authorList>
    </citation>
    <scope>NUCLEOTIDE SEQUENCE [LARGE SCALE GENOMIC DNA]</scope>
    <source>
        <strain evidence="3 4">DSM 15382</strain>
    </source>
</reference>
<dbReference type="InterPro" id="IPR000073">
    <property type="entry name" value="AB_hydrolase_1"/>
</dbReference>
<dbReference type="EMBL" id="NRSG01000297">
    <property type="protein sequence ID" value="MBK1661402.1"/>
    <property type="molecule type" value="Genomic_DNA"/>
</dbReference>
<evidence type="ECO:0000259" key="2">
    <source>
        <dbReference type="Pfam" id="PF12697"/>
    </source>
</evidence>
<feature type="domain" description="AB hydrolase-1" evidence="2">
    <location>
        <begin position="48"/>
        <end position="216"/>
    </location>
</feature>
<dbReference type="Proteomes" id="UP000697995">
    <property type="component" value="Unassembled WGS sequence"/>
</dbReference>
<dbReference type="RefSeq" id="WP_133220966.1">
    <property type="nucleotide sequence ID" value="NZ_NRSG01000297.1"/>
</dbReference>
<dbReference type="Pfam" id="PF12697">
    <property type="entry name" value="Abhydrolase_6"/>
    <property type="match status" value="1"/>
</dbReference>
<dbReference type="SUPFAM" id="SSF53474">
    <property type="entry name" value="alpha/beta-Hydrolases"/>
    <property type="match status" value="1"/>
</dbReference>
<evidence type="ECO:0000256" key="1">
    <source>
        <dbReference type="ARBA" id="ARBA00022801"/>
    </source>
</evidence>
<name>A0ABS1D565_9PROT</name>
<dbReference type="PRINTS" id="PR00111">
    <property type="entry name" value="ABHYDROLASE"/>
</dbReference>
<accession>A0ABS1D565</accession>
<keyword evidence="4" id="KW-1185">Reference proteome</keyword>
<evidence type="ECO:0000313" key="4">
    <source>
        <dbReference type="Proteomes" id="UP000697995"/>
    </source>
</evidence>
<dbReference type="PANTHER" id="PTHR43798">
    <property type="entry name" value="MONOACYLGLYCEROL LIPASE"/>
    <property type="match status" value="1"/>
</dbReference>
<dbReference type="PANTHER" id="PTHR43798:SF31">
    <property type="entry name" value="AB HYDROLASE SUPERFAMILY PROTEIN YCLE"/>
    <property type="match status" value="1"/>
</dbReference>
<protein>
    <recommendedName>
        <fullName evidence="2">AB hydrolase-1 domain-containing protein</fullName>
    </recommendedName>
</protein>
<keyword evidence="1" id="KW-0378">Hydrolase</keyword>